<comment type="similarity">
    <text evidence="1">Belongs to the class-A beta-lactamase family.</text>
</comment>
<dbReference type="RefSeq" id="XP_059319898.1">
    <property type="nucleotide sequence ID" value="XM_059463425.1"/>
</dbReference>
<feature type="domain" description="Beta-lactamase-related" evidence="3">
    <location>
        <begin position="17"/>
        <end position="387"/>
    </location>
</feature>
<evidence type="ECO:0000256" key="2">
    <source>
        <dbReference type="ARBA" id="ARBA00022801"/>
    </source>
</evidence>
<dbReference type="InterPro" id="IPR012338">
    <property type="entry name" value="Beta-lactam/transpept-like"/>
</dbReference>
<proteinExistence type="inferred from homology"/>
<evidence type="ECO:0000259" key="3">
    <source>
        <dbReference type="Pfam" id="PF00144"/>
    </source>
</evidence>
<dbReference type="SUPFAM" id="SSF56601">
    <property type="entry name" value="beta-lactamase/transpeptidase-like"/>
    <property type="match status" value="1"/>
</dbReference>
<organism evidence="4 5">
    <name type="scientific">Pseudogymnoascus verrucosus</name>
    <dbReference type="NCBI Taxonomy" id="342668"/>
    <lineage>
        <taxon>Eukaryota</taxon>
        <taxon>Fungi</taxon>
        <taxon>Dikarya</taxon>
        <taxon>Ascomycota</taxon>
        <taxon>Pezizomycotina</taxon>
        <taxon>Leotiomycetes</taxon>
        <taxon>Thelebolales</taxon>
        <taxon>Thelebolaceae</taxon>
        <taxon>Pseudogymnoascus</taxon>
    </lineage>
</organism>
<evidence type="ECO:0000313" key="5">
    <source>
        <dbReference type="Proteomes" id="UP000091956"/>
    </source>
</evidence>
<dbReference type="AlphaFoldDB" id="A0A1B8GT61"/>
<protein>
    <recommendedName>
        <fullName evidence="3">Beta-lactamase-related domain-containing protein</fullName>
    </recommendedName>
</protein>
<reference evidence="4 5" key="1">
    <citation type="submission" date="2016-03" db="EMBL/GenBank/DDBJ databases">
        <title>Comparative genomics of Pseudogymnoascus destructans, the fungus causing white-nose syndrome of bats.</title>
        <authorList>
            <person name="Palmer J.M."/>
            <person name="Drees K.P."/>
            <person name="Foster J.T."/>
            <person name="Lindner D.L."/>
        </authorList>
    </citation>
    <scope>NUCLEOTIDE SEQUENCE [LARGE SCALE GENOMIC DNA]</scope>
    <source>
        <strain evidence="4 5">UAMH 10579</strain>
    </source>
</reference>
<keyword evidence="5" id="KW-1185">Reference proteome</keyword>
<dbReference type="STRING" id="342668.A0A1B8GT61"/>
<gene>
    <name evidence="4" type="ORF">VE01_02274</name>
</gene>
<dbReference type="PANTHER" id="PTHR43283">
    <property type="entry name" value="BETA-LACTAMASE-RELATED"/>
    <property type="match status" value="1"/>
</dbReference>
<accession>A0A1B8GT61</accession>
<dbReference type="InterPro" id="IPR001466">
    <property type="entry name" value="Beta-lactam-related"/>
</dbReference>
<name>A0A1B8GT61_9PEZI</name>
<reference evidence="5" key="2">
    <citation type="journal article" date="2018" name="Nat. Commun.">
        <title>Extreme sensitivity to ultraviolet light in the fungal pathogen causing white-nose syndrome of bats.</title>
        <authorList>
            <person name="Palmer J.M."/>
            <person name="Drees K.P."/>
            <person name="Foster J.T."/>
            <person name="Lindner D.L."/>
        </authorList>
    </citation>
    <scope>NUCLEOTIDE SEQUENCE [LARGE SCALE GENOMIC DNA]</scope>
    <source>
        <strain evidence="5">UAMH 10579</strain>
    </source>
</reference>
<dbReference type="EMBL" id="KV460214">
    <property type="protein sequence ID" value="OBT98990.2"/>
    <property type="molecule type" value="Genomic_DNA"/>
</dbReference>
<dbReference type="Pfam" id="PF00144">
    <property type="entry name" value="Beta-lactamase"/>
    <property type="match status" value="1"/>
</dbReference>
<dbReference type="GO" id="GO:0016787">
    <property type="term" value="F:hydrolase activity"/>
    <property type="evidence" value="ECO:0007669"/>
    <property type="project" value="UniProtKB-KW"/>
</dbReference>
<sequence>MAFETYLREATGNGPDRTLPGAVVVAADRNGITHTFASGTQSLDPASPLFEKPFAIDTTMWIASCTKLLTATSVLQCVEKGLLNLDADLADVLTEFNEIQILAGFDDNEKPVYKKPESKITLRTLLSHSSGFGYAGLDPRLKKEVDYRGGKIDITGELLEHILVPLLYQPGTSWSYGVGLDWAGLAIERVTGQSLSAYMETNIINPLGMTSTSFKLQSRQDILATRSDMSLRLPDGSLIPSPTRYFPENSKDDFGGAGLFSCAQDYIKVLIDLLQDDSKLLSAASKEELFKQQLSTESKAALNFVLYGDYEGNTNGEVGMLFSGGLPAGTDVGYSVGGLLVDCANGAGPNRRSKGALSWSGLPNLHWMVDRERGVALFYGSQLLPPGDIKTAETFAKFEESIYKGEL</sequence>
<evidence type="ECO:0000313" key="4">
    <source>
        <dbReference type="EMBL" id="OBT98990.2"/>
    </source>
</evidence>
<dbReference type="InterPro" id="IPR050789">
    <property type="entry name" value="Diverse_Enzym_Activities"/>
</dbReference>
<dbReference type="Gene3D" id="3.40.710.10">
    <property type="entry name" value="DD-peptidase/beta-lactamase superfamily"/>
    <property type="match status" value="1"/>
</dbReference>
<dbReference type="PANTHER" id="PTHR43283:SF17">
    <property type="entry name" value="(LOVD), PUTATIVE (AFU_ORTHOLOGUE AFUA_5G00920)-RELATED"/>
    <property type="match status" value="1"/>
</dbReference>
<keyword evidence="2" id="KW-0378">Hydrolase</keyword>
<dbReference type="GeneID" id="28835660"/>
<evidence type="ECO:0000256" key="1">
    <source>
        <dbReference type="ARBA" id="ARBA00009009"/>
    </source>
</evidence>
<dbReference type="Proteomes" id="UP000091956">
    <property type="component" value="Unassembled WGS sequence"/>
</dbReference>